<dbReference type="Gene3D" id="3.90.75.20">
    <property type="match status" value="1"/>
</dbReference>
<dbReference type="EMBL" id="MF459646">
    <property type="protein sequence ID" value="ASU03590.1"/>
    <property type="molecule type" value="Genomic_DNA"/>
</dbReference>
<dbReference type="SUPFAM" id="SSF54060">
    <property type="entry name" value="His-Me finger endonucleases"/>
    <property type="match status" value="1"/>
</dbReference>
<dbReference type="InterPro" id="IPR044925">
    <property type="entry name" value="His-Me_finger_sf"/>
</dbReference>
<name>A0A223LHY4_9CAUD</name>
<gene>
    <name evidence="1" type="ORF">RISINGSUN_80</name>
</gene>
<dbReference type="OrthoDB" id="21336at10239"/>
<keyword evidence="2" id="KW-1185">Reference proteome</keyword>
<proteinExistence type="predicted"/>
<protein>
    <submittedName>
        <fullName evidence="1">Uncharacterized protein</fullName>
    </submittedName>
</protein>
<organism evidence="1 2">
    <name type="scientific">Erwinia phage vB_EamM_RisingSun</name>
    <dbReference type="NCBI Taxonomy" id="2026080"/>
    <lineage>
        <taxon>Viruses</taxon>
        <taxon>Duplodnaviria</taxon>
        <taxon>Heunggongvirae</taxon>
        <taxon>Uroviricota</taxon>
        <taxon>Caudoviricetes</taxon>
        <taxon>Chimalliviridae</taxon>
        <taxon>Risingsunvirus</taxon>
        <taxon>Risingsunvirus risingsun</taxon>
    </lineage>
</organism>
<evidence type="ECO:0000313" key="1">
    <source>
        <dbReference type="EMBL" id="ASU03590.1"/>
    </source>
</evidence>
<accession>A0A223LHY4</accession>
<sequence length="172" mass="19650">MENQAFLDKFNTVEDLLSTGDMLLYKSTDWDLAVKTLHAAVVQRVAAEPDFEVWVPLRYWQYAKSKDRAAGLYIEVFDVYISNKGRVYNLNGNDGSEPHFGTEDSNGYKTFSVTVDEKSKSLMVERAVACCFLPIPDDLATHKIIDLEVGHRDEDRANNDVMNLFWKLTKTM</sequence>
<reference evidence="2" key="1">
    <citation type="submission" date="2017-07" db="EMBL/GenBank/DDBJ databases">
        <authorList>
            <person name="Putnam M.J."/>
            <person name="Sharma R."/>
            <person name="Kruger J.L."/>
            <person name="Berg J.A."/>
            <person name="Payne A.M."/>
            <person name="Fajardo C.P."/>
            <person name="Breakwell D.P."/>
            <person name="Hope S."/>
            <person name="Grose J.H."/>
        </authorList>
    </citation>
    <scope>NUCLEOTIDE SEQUENCE [LARGE SCALE GENOMIC DNA]</scope>
</reference>
<evidence type="ECO:0000313" key="2">
    <source>
        <dbReference type="Proteomes" id="UP000225553"/>
    </source>
</evidence>
<dbReference type="Proteomes" id="UP000225553">
    <property type="component" value="Segment"/>
</dbReference>